<dbReference type="AlphaFoldDB" id="A0A8J8NSM2"/>
<keyword evidence="2" id="KW-0472">Membrane</keyword>
<keyword evidence="2" id="KW-0812">Transmembrane</keyword>
<sequence length="312" mass="36296">MQGLDTNLSAKDHLLLSQLPLMERSFQERMHFFTAANNISANVAEFNENIAVRFLGYDSILQFTLLAKLFMFMMLFGMSAQGVSRWFIIVLLIFYYFHRVRTLYIEHYDRQRRLLNIGNQNEQDGAQGVNDANQEPWQRGLFGRVLGFQPQGAVPQQPLPSWQRVLRVIVVLIVHFFLSINHDWIERRLRIYERQRAQRRAQNEAAAGNANVAQPDQAQQLQPEANQPAQNSNPTALDDDILFKIEGDNLNTPQLFETKGQESDIVEVKQDDKQEDLLFNLQTVQEEITVQEERLSESQRKIEEQEVHLKQD</sequence>
<reference evidence="3" key="1">
    <citation type="submission" date="2019-06" db="EMBL/GenBank/DDBJ databases">
        <authorList>
            <person name="Zheng W."/>
        </authorList>
    </citation>
    <scope>NUCLEOTIDE SEQUENCE</scope>
    <source>
        <strain evidence="3">QDHG01</strain>
    </source>
</reference>
<proteinExistence type="predicted"/>
<evidence type="ECO:0000256" key="2">
    <source>
        <dbReference type="SAM" id="Phobius"/>
    </source>
</evidence>
<evidence type="ECO:0000313" key="4">
    <source>
        <dbReference type="Proteomes" id="UP000785679"/>
    </source>
</evidence>
<keyword evidence="4" id="KW-1185">Reference proteome</keyword>
<keyword evidence="2" id="KW-1133">Transmembrane helix</keyword>
<feature type="compositionally biased region" description="Polar residues" evidence="1">
    <location>
        <begin position="214"/>
        <end position="235"/>
    </location>
</feature>
<evidence type="ECO:0000313" key="3">
    <source>
        <dbReference type="EMBL" id="TNV80338.1"/>
    </source>
</evidence>
<dbReference type="EMBL" id="RRYP01007641">
    <property type="protein sequence ID" value="TNV80338.1"/>
    <property type="molecule type" value="Genomic_DNA"/>
</dbReference>
<feature type="transmembrane region" description="Helical" evidence="2">
    <location>
        <begin position="69"/>
        <end position="97"/>
    </location>
</feature>
<feature type="region of interest" description="Disordered" evidence="1">
    <location>
        <begin position="202"/>
        <end position="236"/>
    </location>
</feature>
<feature type="compositionally biased region" description="Low complexity" evidence="1">
    <location>
        <begin position="203"/>
        <end position="213"/>
    </location>
</feature>
<name>A0A8J8NSM2_HALGN</name>
<evidence type="ECO:0000256" key="1">
    <source>
        <dbReference type="SAM" id="MobiDB-lite"/>
    </source>
</evidence>
<organism evidence="3 4">
    <name type="scientific">Halteria grandinella</name>
    <dbReference type="NCBI Taxonomy" id="5974"/>
    <lineage>
        <taxon>Eukaryota</taxon>
        <taxon>Sar</taxon>
        <taxon>Alveolata</taxon>
        <taxon>Ciliophora</taxon>
        <taxon>Intramacronucleata</taxon>
        <taxon>Spirotrichea</taxon>
        <taxon>Stichotrichia</taxon>
        <taxon>Sporadotrichida</taxon>
        <taxon>Halteriidae</taxon>
        <taxon>Halteria</taxon>
    </lineage>
</organism>
<accession>A0A8J8NSM2</accession>
<dbReference type="Proteomes" id="UP000785679">
    <property type="component" value="Unassembled WGS sequence"/>
</dbReference>
<comment type="caution">
    <text evidence="3">The sequence shown here is derived from an EMBL/GenBank/DDBJ whole genome shotgun (WGS) entry which is preliminary data.</text>
</comment>
<protein>
    <submittedName>
        <fullName evidence="3">Uncharacterized protein</fullName>
    </submittedName>
</protein>
<feature type="region of interest" description="Disordered" evidence="1">
    <location>
        <begin position="293"/>
        <end position="312"/>
    </location>
</feature>
<gene>
    <name evidence="3" type="ORF">FGO68_gene5155</name>
</gene>